<comment type="caution">
    <text evidence="1">The sequence shown here is derived from an EMBL/GenBank/DDBJ whole genome shotgun (WGS) entry which is preliminary data.</text>
</comment>
<reference evidence="1 2" key="1">
    <citation type="submission" date="2021-02" db="EMBL/GenBank/DDBJ databases">
        <authorList>
            <person name="Jung H.S."/>
            <person name="Chun B.H."/>
            <person name="Jeon C.O."/>
        </authorList>
    </citation>
    <scope>NUCLEOTIDE SEQUENCE [LARGE SCALE GENOMIC DNA]</scope>
    <source>
        <strain evidence="1 2">LMG 25203</strain>
    </source>
</reference>
<evidence type="ECO:0000313" key="1">
    <source>
        <dbReference type="EMBL" id="MBM6498831.1"/>
    </source>
</evidence>
<keyword evidence="2" id="KW-1185">Reference proteome</keyword>
<evidence type="ECO:0000313" key="2">
    <source>
        <dbReference type="Proteomes" id="UP000759529"/>
    </source>
</evidence>
<dbReference type="InterPro" id="IPR013783">
    <property type="entry name" value="Ig-like_fold"/>
</dbReference>
<dbReference type="RefSeq" id="WP_187658130.1">
    <property type="nucleotide sequence ID" value="NZ_JACSOD020000455.1"/>
</dbReference>
<dbReference type="Gene3D" id="2.60.40.10">
    <property type="entry name" value="Immunoglobulins"/>
    <property type="match status" value="1"/>
</dbReference>
<dbReference type="EMBL" id="JACSOD020000455">
    <property type="protein sequence ID" value="MBM6498831.1"/>
    <property type="molecule type" value="Genomic_DNA"/>
</dbReference>
<dbReference type="Proteomes" id="UP000759529">
    <property type="component" value="Unassembled WGS sequence"/>
</dbReference>
<sequence length="2186" mass="231485">MKFKKLLLVVLLFVNFCSFGQIIYQHDFGTTAISAHPYNVAPSSLDANLNSSSWTNTTTAWTSFAGIGGAPSQAIALNNSSGTPVLTLTFNVASGFQLSVTQFDFWRQRSPAGAQNWSMTINGIAVGSGTAPTTGALIGATNVSNTVSNLTGTVTVQLTLSGASGIGTFRIDNFTLIGTVTPTITGIESIATGNWSNPATWTGGNVPDSNESAIIKAGHTVTMDNATYATRDASTTTTVELGGILQTGMTYTNNGTTTINGTFRINAGGFATGNSFVYGAASTLIMNHANSTPYSINGSQAFWPVANPPFNVTVSANSPTRLDMTVGAVAGLLSISSELNINLANSLTVNGTLRINANGFINTNGPIYGSASTLDYRSGGVYGRGFEWNANGIGTIGVTPGYPNNVTIQTAGTVLDYINGASAGTVGNKAIAGNLSIASGSRFEMSSGGVAAGGSLTVAGNVTVAGPTGEMILGSGVNDDLRIGGNFSVTTTAVFNGNNRKVIFTNNSVLQTIAGLSITIPYLVFEPASGNTTVQLITAGTNLTVSAPLGGNAITFNSSGDIFNINNFNLTVGTTGVANTITGGGTFRGSTTSNLTLLGTGSVGTLTFSGTAAQQTLGTFTVNRTAGAIACLLGSDLTVNTALNLTAGIVDVDSRTMTINNATTVSGAGTNSFIIADNAFGGVLRRQYTAVGSFTFPIGDKTGTMEYSPASVNLTAGAGMTTTSYIAVSVNDSKHPDMNAPTHFISRYWTVNRVGTINTPTYTFNGTYLPADINGTETSSFSQFWNGNVWSPIGTILSANTVTYGGSTILPVLPTANHFSGGLRDREINIQQGATNYLAGSTYTFANTPATSFVDVTFTIQNLGNASLTVFANPTVTGSAYSLNPTMPSNVNIPGLSSSTFTIRFTPPTAGPFTGSISIVNNDSDENPYVINFTGNGTGSASSDILNITASESVSFSSTTNGLISTISDGIEVWRFNLRDGGATADADVLPTTMTALTISQNINDAIGNWNESIEGIVLVNLNTNTIIANGVVTTNQIQFTGLNVVALDGTSVPLALRMTLKCPLGSGAIDGDDFGFTISSANVTFDPTGSGKATFTRTSANNRNVITVVATQLTFTTQPITTGVGSPMGNVVVTAVDACGNRDTGFTGTVSLTSTGTMTGSPLSIAAVGGVATFTGITHTVVGTDLVLTASAVGLTAVGSTLFDISTVTVLNPGDLAVLAVNISITSGTDQIVFVCFRDLLPGTSLFLTDNGYERQNANQWGGTEGVITITRTGSVLPKGTIITIETTTPNVTNGTHYDVYTCGAIDANWTKTAVSGGGVGGFNLNNNDDIYFMQGGAWVNDTGHTSTYSGNVLYGWTESGWQTTVGLGLCNGTSGDPDNCTAWSTLYPGMECFSTIAPTGDGFVKFNDPDAVDFSSTNRGKFDWIALINDQTNWSSFANNTSYNAGGFNYRGSCTNVFIDTDIYVNGKWSGRKDNNWFNCENWDTLIVPDETVDVQIGSSSFVPHPIVDATAPFANYLNFIAKTRNLTITDKKVEIVGNINNKLEVHGDLLISNTVANSALDMNDGNNLTPDGQLYLYGNWTNNKNNDAFDEGNGTVHFLGTTNQIINAVTPLGTESFYNVNLDNNFNTGISNDLHATGNLILNPTRNLTIDSNGYVNVSNQLNSNGTVTIQNNGQLIQVNDTDTNIGTYSGTTFNVIRNYSAKDEDYVYWSAPTKLFAVNNLPTAYRYEWNPINNNSNGTQGNWVLPTTPNMTFGKGYIARTFNGFSTPTSLPFTFRGQPNNGLISVDISRGTYHGDGITTGLDYTVGANPNPVTVTRWDDNWNLVGNPYPSAINALTFLDEITNPDIEGFVYLWTHQQGLVSSIDPYYYDFGLNYSDVDNYVLYNKMGVSSGSSVFNGKIASGQGFFVLMSDGPASTSGKVYFNNSMRYDSSSSFAPYNNSQFYRNTSTSNNVQEEEKHRLWLDIVSSQGKSNRTLIGYAEDATNEKDRMYDAVTNLDNSLRIVSYLNDENPQEFNIQGRSLPFDIYDTVRLGVSIPSNGNYKIGIGSLDGLFAENQEIYIEDKLLNTIQSIKNQPYAFSSVKGKFTNRFVLRYTNQALGNDDFDRTNQIVAFSNGNLITINSSLENISEVQVFDVLGRQLYQKASVESQEHSFAKDIAQQTIIVKVKLQNGIWVTKKVLVK</sequence>
<name>A0ABS2CV27_9FLAO</name>
<dbReference type="NCBIfam" id="NF033708">
    <property type="entry name" value="T9SS_Cterm_ChiA"/>
    <property type="match status" value="1"/>
</dbReference>
<proteinExistence type="predicted"/>
<accession>A0ABS2CV27</accession>
<gene>
    <name evidence="1" type="ORF">H9X54_005875</name>
</gene>
<protein>
    <submittedName>
        <fullName evidence="1">T9SS sorting signal type C domain-containing protein</fullName>
    </submittedName>
</protein>
<organism evidence="1 2">
    <name type="scientific">Flavobacterium macrobrachii</name>
    <dbReference type="NCBI Taxonomy" id="591204"/>
    <lineage>
        <taxon>Bacteria</taxon>
        <taxon>Pseudomonadati</taxon>
        <taxon>Bacteroidota</taxon>
        <taxon>Flavobacteriia</taxon>
        <taxon>Flavobacteriales</taxon>
        <taxon>Flavobacteriaceae</taxon>
        <taxon>Flavobacterium</taxon>
    </lineage>
</organism>